<evidence type="ECO:0000256" key="1">
    <source>
        <dbReference type="SAM" id="MobiDB-lite"/>
    </source>
</evidence>
<evidence type="ECO:0000313" key="4">
    <source>
        <dbReference type="Proteomes" id="UP000326554"/>
    </source>
</evidence>
<gene>
    <name evidence="3" type="ORF">F3S47_14595</name>
</gene>
<protein>
    <recommendedName>
        <fullName evidence="2">Hedgehog/Intein (Hint) domain-containing protein</fullName>
    </recommendedName>
</protein>
<feature type="compositionally biased region" description="Basic and acidic residues" evidence="1">
    <location>
        <begin position="67"/>
        <end position="77"/>
    </location>
</feature>
<sequence>MFREARGHRPDRRYEWRGLSASCWRRIPMPERVTETHDVHIFSGGLFAAELNRTPTDFSRPVPRSLVFDDRPGRRSDPPGLPVKVGKETVNRVTTGRASISLALGGGLVARPPESIRVHAYETNCGMTFVRFPDDDLSHLLESLERTILDNPELDRSIDRQEIADVSAHLRRTARLDLELGRQPDLSGCFAPETMILTRRGEIRADELKIGDEVITRDRGYEPIRWIGRKRVAATGRSAPVEIAPHVLGNERTLRLPSPHRVLVTGWAAEILTGEQEVMVSVGDLADGHEISVRDGGTVDYVGFLLDRPEVVFADMALCSSLEPEGLSRMDLDCVGADCAPEGRRILTPEEGRALGIVMSDARASGRPSMSPPRIPRHTGPVEEDEDVRPYPTVRRVPGMTLLYPTARKRA</sequence>
<dbReference type="GO" id="GO:0016539">
    <property type="term" value="P:intein-mediated protein splicing"/>
    <property type="evidence" value="ECO:0007669"/>
    <property type="project" value="InterPro"/>
</dbReference>
<comment type="caution">
    <text evidence="3">The sequence shown here is derived from an EMBL/GenBank/DDBJ whole genome shotgun (WGS) entry which is preliminary data.</text>
</comment>
<dbReference type="AlphaFoldDB" id="A0A5J5GFT5"/>
<dbReference type="InterPro" id="IPR036844">
    <property type="entry name" value="Hint_dom_sf"/>
</dbReference>
<feature type="region of interest" description="Disordered" evidence="1">
    <location>
        <begin position="362"/>
        <end position="392"/>
    </location>
</feature>
<evidence type="ECO:0000313" key="3">
    <source>
        <dbReference type="EMBL" id="KAA9006991.1"/>
    </source>
</evidence>
<accession>A0A5J5GFT5</accession>
<dbReference type="Proteomes" id="UP000326554">
    <property type="component" value="Unassembled WGS sequence"/>
</dbReference>
<organism evidence="3 4">
    <name type="scientific">Histidinibacterium aquaticum</name>
    <dbReference type="NCBI Taxonomy" id="2613962"/>
    <lineage>
        <taxon>Bacteria</taxon>
        <taxon>Pseudomonadati</taxon>
        <taxon>Pseudomonadota</taxon>
        <taxon>Alphaproteobacteria</taxon>
        <taxon>Rhodobacterales</taxon>
        <taxon>Paracoccaceae</taxon>
        <taxon>Histidinibacterium</taxon>
    </lineage>
</organism>
<feature type="region of interest" description="Disordered" evidence="1">
    <location>
        <begin position="62"/>
        <end position="81"/>
    </location>
</feature>
<name>A0A5J5GFT5_9RHOB</name>
<dbReference type="Gene3D" id="2.170.16.10">
    <property type="entry name" value="Hedgehog/Intein (Hint) domain"/>
    <property type="match status" value="1"/>
</dbReference>
<dbReference type="EMBL" id="VYQE01000004">
    <property type="protein sequence ID" value="KAA9006991.1"/>
    <property type="molecule type" value="Genomic_DNA"/>
</dbReference>
<dbReference type="SUPFAM" id="SSF51294">
    <property type="entry name" value="Hedgehog/intein (Hint) domain"/>
    <property type="match status" value="1"/>
</dbReference>
<dbReference type="InterPro" id="IPR028992">
    <property type="entry name" value="Hedgehog/Intein_dom"/>
</dbReference>
<feature type="domain" description="Hedgehog/Intein (Hint)" evidence="2">
    <location>
        <begin position="189"/>
        <end position="324"/>
    </location>
</feature>
<keyword evidence="4" id="KW-1185">Reference proteome</keyword>
<proteinExistence type="predicted"/>
<reference evidence="3 4" key="1">
    <citation type="submission" date="2019-09" db="EMBL/GenBank/DDBJ databases">
        <authorList>
            <person name="Park J.-S."/>
            <person name="Choi H.-J."/>
        </authorList>
    </citation>
    <scope>NUCLEOTIDE SEQUENCE [LARGE SCALE GENOMIC DNA]</scope>
    <source>
        <strain evidence="3 4">176SS1-4</strain>
    </source>
</reference>
<dbReference type="PROSITE" id="PS50817">
    <property type="entry name" value="INTEIN_N_TER"/>
    <property type="match status" value="1"/>
</dbReference>
<evidence type="ECO:0000259" key="2">
    <source>
        <dbReference type="Pfam" id="PF13403"/>
    </source>
</evidence>
<dbReference type="InterPro" id="IPR006141">
    <property type="entry name" value="Intein_N"/>
</dbReference>
<dbReference type="Pfam" id="PF13403">
    <property type="entry name" value="Hint_2"/>
    <property type="match status" value="1"/>
</dbReference>